<proteinExistence type="predicted"/>
<organism evidence="1 2">
    <name type="scientific">Heliocybe sulcata</name>
    <dbReference type="NCBI Taxonomy" id="5364"/>
    <lineage>
        <taxon>Eukaryota</taxon>
        <taxon>Fungi</taxon>
        <taxon>Dikarya</taxon>
        <taxon>Basidiomycota</taxon>
        <taxon>Agaricomycotina</taxon>
        <taxon>Agaricomycetes</taxon>
        <taxon>Gloeophyllales</taxon>
        <taxon>Gloeophyllaceae</taxon>
        <taxon>Heliocybe</taxon>
    </lineage>
</organism>
<sequence>MTLDEVDTRTVTSKYSRHFHVPSLNTQLRPSHLTCPVATQDRQYRRISVVGKLIVQMLGRVVSTDHAEDSDYVGEIFTRRLNPGGATVRGETSWTTPISRMHSARNMREKSDAKRQEKLVRIPSTASATKIHTLGVPKRRRKTIHIPAWKCSCTKDP</sequence>
<evidence type="ECO:0000313" key="1">
    <source>
        <dbReference type="EMBL" id="TFK53609.1"/>
    </source>
</evidence>
<accession>A0A5C3N726</accession>
<reference evidence="1 2" key="1">
    <citation type="journal article" date="2019" name="Nat. Ecol. Evol.">
        <title>Megaphylogeny resolves global patterns of mushroom evolution.</title>
        <authorList>
            <person name="Varga T."/>
            <person name="Krizsan K."/>
            <person name="Foldi C."/>
            <person name="Dima B."/>
            <person name="Sanchez-Garcia M."/>
            <person name="Sanchez-Ramirez S."/>
            <person name="Szollosi G.J."/>
            <person name="Szarkandi J.G."/>
            <person name="Papp V."/>
            <person name="Albert L."/>
            <person name="Andreopoulos W."/>
            <person name="Angelini C."/>
            <person name="Antonin V."/>
            <person name="Barry K.W."/>
            <person name="Bougher N.L."/>
            <person name="Buchanan P."/>
            <person name="Buyck B."/>
            <person name="Bense V."/>
            <person name="Catcheside P."/>
            <person name="Chovatia M."/>
            <person name="Cooper J."/>
            <person name="Damon W."/>
            <person name="Desjardin D."/>
            <person name="Finy P."/>
            <person name="Geml J."/>
            <person name="Haridas S."/>
            <person name="Hughes K."/>
            <person name="Justo A."/>
            <person name="Karasinski D."/>
            <person name="Kautmanova I."/>
            <person name="Kiss B."/>
            <person name="Kocsube S."/>
            <person name="Kotiranta H."/>
            <person name="LaButti K.M."/>
            <person name="Lechner B.E."/>
            <person name="Liimatainen K."/>
            <person name="Lipzen A."/>
            <person name="Lukacs Z."/>
            <person name="Mihaltcheva S."/>
            <person name="Morgado L.N."/>
            <person name="Niskanen T."/>
            <person name="Noordeloos M.E."/>
            <person name="Ohm R.A."/>
            <person name="Ortiz-Santana B."/>
            <person name="Ovrebo C."/>
            <person name="Racz N."/>
            <person name="Riley R."/>
            <person name="Savchenko A."/>
            <person name="Shiryaev A."/>
            <person name="Soop K."/>
            <person name="Spirin V."/>
            <person name="Szebenyi C."/>
            <person name="Tomsovsky M."/>
            <person name="Tulloss R.E."/>
            <person name="Uehling J."/>
            <person name="Grigoriev I.V."/>
            <person name="Vagvolgyi C."/>
            <person name="Papp T."/>
            <person name="Martin F.M."/>
            <person name="Miettinen O."/>
            <person name="Hibbett D.S."/>
            <person name="Nagy L.G."/>
        </authorList>
    </citation>
    <scope>NUCLEOTIDE SEQUENCE [LARGE SCALE GENOMIC DNA]</scope>
    <source>
        <strain evidence="1 2">OMC1185</strain>
    </source>
</reference>
<gene>
    <name evidence="1" type="ORF">OE88DRAFT_1263905</name>
</gene>
<keyword evidence="2" id="KW-1185">Reference proteome</keyword>
<dbReference type="AlphaFoldDB" id="A0A5C3N726"/>
<evidence type="ECO:0000313" key="2">
    <source>
        <dbReference type="Proteomes" id="UP000305948"/>
    </source>
</evidence>
<protein>
    <submittedName>
        <fullName evidence="1">Uncharacterized protein</fullName>
    </submittedName>
</protein>
<name>A0A5C3N726_9AGAM</name>
<dbReference type="EMBL" id="ML213507">
    <property type="protein sequence ID" value="TFK53609.1"/>
    <property type="molecule type" value="Genomic_DNA"/>
</dbReference>
<dbReference type="Proteomes" id="UP000305948">
    <property type="component" value="Unassembled WGS sequence"/>
</dbReference>